<dbReference type="RefSeq" id="XP_028648032.1">
    <property type="nucleotide sequence ID" value="XM_028792199.2"/>
</dbReference>
<dbReference type="PROSITE" id="PS50025">
    <property type="entry name" value="LAM_G_DOMAIN"/>
    <property type="match status" value="2"/>
</dbReference>
<dbReference type="GO" id="GO:0005576">
    <property type="term" value="C:extracellular region"/>
    <property type="evidence" value="ECO:0007669"/>
    <property type="project" value="UniProtKB-SubCell"/>
</dbReference>
<feature type="chain" id="PRO_5034893554" evidence="6">
    <location>
        <begin position="22"/>
        <end position="420"/>
    </location>
</feature>
<keyword evidence="2" id="KW-0964">Secreted</keyword>
<comment type="subcellular location">
    <subcellularLocation>
        <location evidence="1">Secreted</location>
    </subcellularLocation>
</comment>
<evidence type="ECO:0000313" key="9">
    <source>
        <dbReference type="Proteomes" id="UP000694620"/>
    </source>
</evidence>
<organism evidence="8 9">
    <name type="scientific">Erpetoichthys calabaricus</name>
    <name type="common">Rope fish</name>
    <name type="synonym">Calamoichthys calabaricus</name>
    <dbReference type="NCBI Taxonomy" id="27687"/>
    <lineage>
        <taxon>Eukaryota</taxon>
        <taxon>Metazoa</taxon>
        <taxon>Chordata</taxon>
        <taxon>Craniata</taxon>
        <taxon>Vertebrata</taxon>
        <taxon>Euteleostomi</taxon>
        <taxon>Actinopterygii</taxon>
        <taxon>Polypteriformes</taxon>
        <taxon>Polypteridae</taxon>
        <taxon>Erpetoichthys</taxon>
    </lineage>
</organism>
<evidence type="ECO:0000256" key="2">
    <source>
        <dbReference type="ARBA" id="ARBA00022525"/>
    </source>
</evidence>
<dbReference type="Pfam" id="PF02210">
    <property type="entry name" value="Laminin_G_2"/>
    <property type="match status" value="1"/>
</dbReference>
<evidence type="ECO:0000259" key="7">
    <source>
        <dbReference type="PROSITE" id="PS50025"/>
    </source>
</evidence>
<accession>A0A8C4ST48</accession>
<dbReference type="OrthoDB" id="6275838at2759"/>
<dbReference type="Proteomes" id="UP000694620">
    <property type="component" value="Chromosome 2"/>
</dbReference>
<dbReference type="GeneTree" id="ENSGT00940000154035"/>
<dbReference type="CDD" id="cd00110">
    <property type="entry name" value="LamG"/>
    <property type="match status" value="1"/>
</dbReference>
<dbReference type="AlphaFoldDB" id="A0A8C4ST48"/>
<keyword evidence="6" id="KW-0732">Signal</keyword>
<keyword evidence="9" id="KW-1185">Reference proteome</keyword>
<evidence type="ECO:0000256" key="3">
    <source>
        <dbReference type="ARBA" id="ARBA00023157"/>
    </source>
</evidence>
<comment type="caution">
    <text evidence="5">Lacks conserved residue(s) required for the propagation of feature annotation.</text>
</comment>
<dbReference type="PANTHER" id="PTHR24040:SF15">
    <property type="entry name" value="VITAMIN K-DEPENDENT PROTEIN S-LIKE"/>
    <property type="match status" value="1"/>
</dbReference>
<evidence type="ECO:0000313" key="8">
    <source>
        <dbReference type="Ensembl" id="ENSECRP00000021131.1"/>
    </source>
</evidence>
<dbReference type="Pfam" id="PF00054">
    <property type="entry name" value="Laminin_G_1"/>
    <property type="match status" value="1"/>
</dbReference>
<dbReference type="SMART" id="SM00282">
    <property type="entry name" value="LamG"/>
    <property type="match status" value="2"/>
</dbReference>
<reference evidence="8" key="2">
    <citation type="submission" date="2025-08" db="UniProtKB">
        <authorList>
            <consortium name="Ensembl"/>
        </authorList>
    </citation>
    <scope>IDENTIFICATION</scope>
</reference>
<dbReference type="SUPFAM" id="SSF49899">
    <property type="entry name" value="Concanavalin A-like lectins/glucanases"/>
    <property type="match status" value="2"/>
</dbReference>
<reference evidence="8" key="1">
    <citation type="submission" date="2021-06" db="EMBL/GenBank/DDBJ databases">
        <authorList>
            <consortium name="Wellcome Sanger Institute Data Sharing"/>
        </authorList>
    </citation>
    <scope>NUCLEOTIDE SEQUENCE [LARGE SCALE GENOMIC DNA]</scope>
</reference>
<dbReference type="Ensembl" id="ENSECRT00000021589.1">
    <property type="protein sequence ID" value="ENSECRP00000021131.1"/>
    <property type="gene ID" value="ENSECRG00000014238.1"/>
</dbReference>
<protein>
    <submittedName>
        <fullName evidence="8">Growth arrest-specific protein 6-like</fullName>
    </submittedName>
</protein>
<dbReference type="InterPro" id="IPR001791">
    <property type="entry name" value="Laminin_G"/>
</dbReference>
<sequence>MDVLFKVSSLLLWLLGSSVLGETRHLSKPADICVAIENQKSPGVLYVGQHQSDAVPLLQFQISDIHSFESSFELRTFDPEGVIFHGNMRTEESWFLLSLQDRFLQVHLHEGSSLIRISSGPVINDGHWKRISVAIKNSFILVSVDNDDIIKVNHLGDITQFQEEIGVLKIGIGALVPNTSVPVHINPSLDGCLRNWDWVKQDSKVLYQTIESSESRKCWDTIVPGSYFPGSGFAEFDSLFFHTNLSQAEAENWSLTVELSLRPVISNGVLFAVLDFQSNLSLSLCLNETQQLVALTIFGKTLESHGLPPNLCSGQSQEWRLTLANHTVSLKMAETEEKWIISEGEFQQLRETWEHPDSVIYLGGLPETLSASSTQMPYFHGCVHVKIQGKPVDMDMARKKHSDIRAHSCPAVALHVLENK</sequence>
<evidence type="ECO:0000256" key="4">
    <source>
        <dbReference type="ARBA" id="ARBA00023180"/>
    </source>
</evidence>
<dbReference type="GeneID" id="114643685"/>
<reference evidence="8" key="3">
    <citation type="submission" date="2025-09" db="UniProtKB">
        <authorList>
            <consortium name="Ensembl"/>
        </authorList>
    </citation>
    <scope>IDENTIFICATION</scope>
</reference>
<evidence type="ECO:0000256" key="1">
    <source>
        <dbReference type="ARBA" id="ARBA00004613"/>
    </source>
</evidence>
<proteinExistence type="predicted"/>
<dbReference type="InterPro" id="IPR051145">
    <property type="entry name" value="GAS-SHBG-PROS"/>
</dbReference>
<dbReference type="Gene3D" id="2.60.120.200">
    <property type="match status" value="2"/>
</dbReference>
<name>A0A8C4ST48_ERPCA</name>
<evidence type="ECO:0000256" key="6">
    <source>
        <dbReference type="SAM" id="SignalP"/>
    </source>
</evidence>
<feature type="signal peptide" evidence="6">
    <location>
        <begin position="1"/>
        <end position="21"/>
    </location>
</feature>
<evidence type="ECO:0000256" key="5">
    <source>
        <dbReference type="PROSITE-ProRule" id="PRU00122"/>
    </source>
</evidence>
<dbReference type="InterPro" id="IPR013320">
    <property type="entry name" value="ConA-like_dom_sf"/>
</dbReference>
<feature type="domain" description="Laminin G" evidence="7">
    <location>
        <begin position="232"/>
        <end position="409"/>
    </location>
</feature>
<keyword evidence="4" id="KW-0325">Glycoprotein</keyword>
<keyword evidence="3 5" id="KW-1015">Disulfide bond</keyword>
<feature type="domain" description="Laminin G" evidence="7">
    <location>
        <begin position="44"/>
        <end position="218"/>
    </location>
</feature>
<gene>
    <name evidence="8" type="primary">LOC114643685</name>
</gene>
<dbReference type="PANTHER" id="PTHR24040">
    <property type="entry name" value="LAMININ G-LIKE DOMAIN-CONTAINING PROTEIN"/>
    <property type="match status" value="1"/>
</dbReference>
<feature type="disulfide bond" evidence="5">
    <location>
        <begin position="382"/>
        <end position="409"/>
    </location>
</feature>